<evidence type="ECO:0000256" key="1">
    <source>
        <dbReference type="SAM" id="Phobius"/>
    </source>
</evidence>
<dbReference type="GO" id="GO:0000272">
    <property type="term" value="P:polysaccharide catabolic process"/>
    <property type="evidence" value="ECO:0007669"/>
    <property type="project" value="InterPro"/>
</dbReference>
<gene>
    <name evidence="2" type="ORF">COV24_04125</name>
</gene>
<dbReference type="Proteomes" id="UP000230214">
    <property type="component" value="Unassembled WGS sequence"/>
</dbReference>
<keyword evidence="1" id="KW-0472">Membrane</keyword>
<protein>
    <recommendedName>
        <fullName evidence="4">Dockerin domain-containing protein</fullName>
    </recommendedName>
</protein>
<dbReference type="AlphaFoldDB" id="A0A2H0R9L6"/>
<evidence type="ECO:0000313" key="3">
    <source>
        <dbReference type="Proteomes" id="UP000230214"/>
    </source>
</evidence>
<dbReference type="InterPro" id="IPR036439">
    <property type="entry name" value="Dockerin_dom_sf"/>
</dbReference>
<sequence length="351" mass="39548">MKLPKQISAVTTFSKILALVLFITLPIVGFYLGMMYEKVQLDIGNSSETPSLDLGIPMMENTSLVCDVDRNNICDQKDIDFIKNRIESSRQDSNYHPEADMDVNGCITATDLTYTTNLIEKVNFLSWKTYRNDEYGFEFEYPESFKQITPDLNLPASNITNIIEFGTDDGITLVVFLEASTFTVEGLKKYSPTGNEKSPETKVFNTSTFYYYGPGGGGVCYPDQYFTNIDGQILSFKFSGCKNDKTPSEETKVIENHILSTFRFVNAKLDAETPSCRDIPKTTDSIAGMTYLESYCLGNYCYPKTTKDACETVDVVTIKDRKLNDSWGQDGTADCIWIEDTTSINCQVRYK</sequence>
<evidence type="ECO:0008006" key="4">
    <source>
        <dbReference type="Google" id="ProtNLM"/>
    </source>
</evidence>
<dbReference type="SUPFAM" id="SSF63446">
    <property type="entry name" value="Type I dockerin domain"/>
    <property type="match status" value="1"/>
</dbReference>
<reference evidence="2 3" key="1">
    <citation type="submission" date="2017-09" db="EMBL/GenBank/DDBJ databases">
        <title>Depth-based differentiation of microbial function through sediment-hosted aquifers and enrichment of novel symbionts in the deep terrestrial subsurface.</title>
        <authorList>
            <person name="Probst A.J."/>
            <person name="Ladd B."/>
            <person name="Jarett J.K."/>
            <person name="Geller-Mcgrath D.E."/>
            <person name="Sieber C.M."/>
            <person name="Emerson J.B."/>
            <person name="Anantharaman K."/>
            <person name="Thomas B.C."/>
            <person name="Malmstrom R."/>
            <person name="Stieglmeier M."/>
            <person name="Klingl A."/>
            <person name="Woyke T."/>
            <person name="Ryan C.M."/>
            <person name="Banfield J.F."/>
        </authorList>
    </citation>
    <scope>NUCLEOTIDE SEQUENCE [LARGE SCALE GENOMIC DNA]</scope>
    <source>
        <strain evidence="2">CG10_big_fil_rev_8_21_14_0_10_32_10</strain>
    </source>
</reference>
<organism evidence="2 3">
    <name type="scientific">candidate division WWE3 bacterium CG10_big_fil_rev_8_21_14_0_10_32_10</name>
    <dbReference type="NCBI Taxonomy" id="1975090"/>
    <lineage>
        <taxon>Bacteria</taxon>
        <taxon>Katanobacteria</taxon>
    </lineage>
</organism>
<feature type="transmembrane region" description="Helical" evidence="1">
    <location>
        <begin position="12"/>
        <end position="36"/>
    </location>
</feature>
<evidence type="ECO:0000313" key="2">
    <source>
        <dbReference type="EMBL" id="PIR43203.1"/>
    </source>
</evidence>
<comment type="caution">
    <text evidence="2">The sequence shown here is derived from an EMBL/GenBank/DDBJ whole genome shotgun (WGS) entry which is preliminary data.</text>
</comment>
<accession>A0A2H0R9L6</accession>
<dbReference type="EMBL" id="PCXU01000035">
    <property type="protein sequence ID" value="PIR43203.1"/>
    <property type="molecule type" value="Genomic_DNA"/>
</dbReference>
<keyword evidence="1" id="KW-1133">Transmembrane helix</keyword>
<name>A0A2H0R9L6_UNCKA</name>
<keyword evidence="1" id="KW-0812">Transmembrane</keyword>
<proteinExistence type="predicted"/>